<dbReference type="PROSITE" id="PS50885">
    <property type="entry name" value="HAMP"/>
    <property type="match status" value="1"/>
</dbReference>
<evidence type="ECO:0000256" key="15">
    <source>
        <dbReference type="SAM" id="Phobius"/>
    </source>
</evidence>
<keyword evidence="7 15" id="KW-0812">Transmembrane</keyword>
<keyword evidence="19" id="KW-1185">Reference proteome</keyword>
<dbReference type="AlphaFoldDB" id="A0A920CYF3"/>
<dbReference type="Pfam" id="PF00512">
    <property type="entry name" value="HisKA"/>
    <property type="match status" value="1"/>
</dbReference>
<dbReference type="InterPro" id="IPR005467">
    <property type="entry name" value="His_kinase_dom"/>
</dbReference>
<keyword evidence="12" id="KW-0902">Two-component regulatory system</keyword>
<dbReference type="CDD" id="cd06225">
    <property type="entry name" value="HAMP"/>
    <property type="match status" value="1"/>
</dbReference>
<evidence type="ECO:0000256" key="5">
    <source>
        <dbReference type="ARBA" id="ARBA00022553"/>
    </source>
</evidence>
<dbReference type="PROSITE" id="PS50109">
    <property type="entry name" value="HIS_KIN"/>
    <property type="match status" value="1"/>
</dbReference>
<dbReference type="InterPro" id="IPR050398">
    <property type="entry name" value="HssS/ArlS-like"/>
</dbReference>
<dbReference type="InterPro" id="IPR004358">
    <property type="entry name" value="Sig_transdc_His_kin-like_C"/>
</dbReference>
<dbReference type="FunFam" id="1.10.287.130:FF:000001">
    <property type="entry name" value="Two-component sensor histidine kinase"/>
    <property type="match status" value="1"/>
</dbReference>
<keyword evidence="5" id="KW-0597">Phosphoprotein</keyword>
<keyword evidence="6" id="KW-0808">Transferase</keyword>
<dbReference type="GO" id="GO:0000155">
    <property type="term" value="F:phosphorelay sensor kinase activity"/>
    <property type="evidence" value="ECO:0007669"/>
    <property type="project" value="InterPro"/>
</dbReference>
<dbReference type="InterPro" id="IPR003594">
    <property type="entry name" value="HATPase_dom"/>
</dbReference>
<dbReference type="SUPFAM" id="SSF158472">
    <property type="entry name" value="HAMP domain-like"/>
    <property type="match status" value="1"/>
</dbReference>
<keyword evidence="14" id="KW-0175">Coiled coil</keyword>
<dbReference type="InterPro" id="IPR036097">
    <property type="entry name" value="HisK_dim/P_sf"/>
</dbReference>
<evidence type="ECO:0000256" key="11">
    <source>
        <dbReference type="ARBA" id="ARBA00022989"/>
    </source>
</evidence>
<dbReference type="InterPro" id="IPR003660">
    <property type="entry name" value="HAMP_dom"/>
</dbReference>
<feature type="transmembrane region" description="Helical" evidence="15">
    <location>
        <begin position="57"/>
        <end position="75"/>
    </location>
</feature>
<dbReference type="CDD" id="cd00082">
    <property type="entry name" value="HisKA"/>
    <property type="match status" value="1"/>
</dbReference>
<organism evidence="18 19">
    <name type="scientific">Paenibacillus montaniterrae</name>
    <dbReference type="NCBI Taxonomy" id="429341"/>
    <lineage>
        <taxon>Bacteria</taxon>
        <taxon>Bacillati</taxon>
        <taxon>Bacillota</taxon>
        <taxon>Bacilli</taxon>
        <taxon>Bacillales</taxon>
        <taxon>Paenibacillaceae</taxon>
        <taxon>Paenibacillus</taxon>
    </lineage>
</organism>
<dbReference type="SUPFAM" id="SSF47384">
    <property type="entry name" value="Homodimeric domain of signal transducing histidine kinase"/>
    <property type="match status" value="1"/>
</dbReference>
<dbReference type="Pfam" id="PF00672">
    <property type="entry name" value="HAMP"/>
    <property type="match status" value="1"/>
</dbReference>
<evidence type="ECO:0000313" key="19">
    <source>
        <dbReference type="Proteomes" id="UP000683139"/>
    </source>
</evidence>
<evidence type="ECO:0000256" key="13">
    <source>
        <dbReference type="ARBA" id="ARBA00023136"/>
    </source>
</evidence>
<feature type="domain" description="HAMP" evidence="17">
    <location>
        <begin position="77"/>
        <end position="131"/>
    </location>
</feature>
<evidence type="ECO:0000256" key="4">
    <source>
        <dbReference type="ARBA" id="ARBA00022475"/>
    </source>
</evidence>
<evidence type="ECO:0000256" key="7">
    <source>
        <dbReference type="ARBA" id="ARBA00022692"/>
    </source>
</evidence>
<evidence type="ECO:0000256" key="1">
    <source>
        <dbReference type="ARBA" id="ARBA00000085"/>
    </source>
</evidence>
<dbReference type="Gene3D" id="1.10.287.130">
    <property type="match status" value="1"/>
</dbReference>
<reference evidence="18" key="1">
    <citation type="submission" date="2021-03" db="EMBL/GenBank/DDBJ databases">
        <title>Antimicrobial resistance genes in bacteria isolated from Japanese honey, and their potential for conferring macrolide and lincosamide resistance in the American foulbrood pathogen Paenibacillus larvae.</title>
        <authorList>
            <person name="Okamoto M."/>
            <person name="Kumagai M."/>
            <person name="Kanamori H."/>
            <person name="Takamatsu D."/>
        </authorList>
    </citation>
    <scope>NUCLEOTIDE SEQUENCE</scope>
    <source>
        <strain evidence="18">J40TS1</strain>
    </source>
</reference>
<protein>
    <recommendedName>
        <fullName evidence="3">histidine kinase</fullName>
        <ecNumber evidence="3">2.7.13.3</ecNumber>
    </recommendedName>
</protein>
<dbReference type="Gene3D" id="6.10.340.10">
    <property type="match status" value="1"/>
</dbReference>
<evidence type="ECO:0000256" key="2">
    <source>
        <dbReference type="ARBA" id="ARBA00004651"/>
    </source>
</evidence>
<comment type="caution">
    <text evidence="18">The sequence shown here is derived from an EMBL/GenBank/DDBJ whole genome shotgun (WGS) entry which is preliminary data.</text>
</comment>
<dbReference type="PRINTS" id="PR00344">
    <property type="entry name" value="BCTRLSENSOR"/>
</dbReference>
<evidence type="ECO:0000256" key="14">
    <source>
        <dbReference type="SAM" id="Coils"/>
    </source>
</evidence>
<comment type="catalytic activity">
    <reaction evidence="1">
        <text>ATP + protein L-histidine = ADP + protein N-phospho-L-histidine.</text>
        <dbReference type="EC" id="2.7.13.3"/>
    </reaction>
</comment>
<dbReference type="SMART" id="SM00388">
    <property type="entry name" value="HisKA"/>
    <property type="match status" value="1"/>
</dbReference>
<keyword evidence="11 15" id="KW-1133">Transmembrane helix</keyword>
<feature type="transmembrane region" description="Helical" evidence="15">
    <location>
        <begin position="12"/>
        <end position="37"/>
    </location>
</feature>
<dbReference type="CDD" id="cd00075">
    <property type="entry name" value="HATPase"/>
    <property type="match status" value="1"/>
</dbReference>
<dbReference type="EMBL" id="BOSE01000006">
    <property type="protein sequence ID" value="GIP17841.1"/>
    <property type="molecule type" value="Genomic_DNA"/>
</dbReference>
<evidence type="ECO:0000256" key="12">
    <source>
        <dbReference type="ARBA" id="ARBA00023012"/>
    </source>
</evidence>
<keyword evidence="10" id="KW-0067">ATP-binding</keyword>
<dbReference type="EC" id="2.7.13.3" evidence="3"/>
<dbReference type="SMART" id="SM00304">
    <property type="entry name" value="HAMP"/>
    <property type="match status" value="1"/>
</dbReference>
<evidence type="ECO:0000256" key="8">
    <source>
        <dbReference type="ARBA" id="ARBA00022741"/>
    </source>
</evidence>
<evidence type="ECO:0000259" key="17">
    <source>
        <dbReference type="PROSITE" id="PS50885"/>
    </source>
</evidence>
<keyword evidence="13 15" id="KW-0472">Membrane</keyword>
<dbReference type="GO" id="GO:0005886">
    <property type="term" value="C:plasma membrane"/>
    <property type="evidence" value="ECO:0007669"/>
    <property type="project" value="UniProtKB-SubCell"/>
</dbReference>
<evidence type="ECO:0000256" key="9">
    <source>
        <dbReference type="ARBA" id="ARBA00022777"/>
    </source>
</evidence>
<dbReference type="InterPro" id="IPR036890">
    <property type="entry name" value="HATPase_C_sf"/>
</dbReference>
<keyword evidence="4" id="KW-1003">Cell membrane</keyword>
<keyword evidence="9" id="KW-0418">Kinase</keyword>
<dbReference type="FunFam" id="3.30.565.10:FF:000006">
    <property type="entry name" value="Sensor histidine kinase WalK"/>
    <property type="match status" value="1"/>
</dbReference>
<dbReference type="Pfam" id="PF02518">
    <property type="entry name" value="HATPase_c"/>
    <property type="match status" value="1"/>
</dbReference>
<accession>A0A920CYF3</accession>
<evidence type="ECO:0000313" key="18">
    <source>
        <dbReference type="EMBL" id="GIP17841.1"/>
    </source>
</evidence>
<comment type="subcellular location">
    <subcellularLocation>
        <location evidence="2">Cell membrane</location>
        <topology evidence="2">Multi-pass membrane protein</topology>
    </subcellularLocation>
</comment>
<evidence type="ECO:0000256" key="6">
    <source>
        <dbReference type="ARBA" id="ARBA00022679"/>
    </source>
</evidence>
<evidence type="ECO:0000256" key="3">
    <source>
        <dbReference type="ARBA" id="ARBA00012438"/>
    </source>
</evidence>
<evidence type="ECO:0000259" key="16">
    <source>
        <dbReference type="PROSITE" id="PS50109"/>
    </source>
</evidence>
<dbReference type="SMART" id="SM00387">
    <property type="entry name" value="HATPase_c"/>
    <property type="match status" value="1"/>
</dbReference>
<name>A0A920CYF3_9BACL</name>
<dbReference type="PANTHER" id="PTHR45528:SF1">
    <property type="entry name" value="SENSOR HISTIDINE KINASE CPXA"/>
    <property type="match status" value="1"/>
</dbReference>
<dbReference type="Gene3D" id="3.30.565.10">
    <property type="entry name" value="Histidine kinase-like ATPase, C-terminal domain"/>
    <property type="match status" value="1"/>
</dbReference>
<keyword evidence="8" id="KW-0547">Nucleotide-binding</keyword>
<feature type="coiled-coil region" evidence="14">
    <location>
        <begin position="169"/>
        <end position="196"/>
    </location>
</feature>
<proteinExistence type="predicted"/>
<sequence length="378" mass="43342">MIHMSIKQRLILSNIAMIIIPIIGFFVIEIVLGYMMFVAWKDDFSSDRMQWFVQLRFAAMLVVLAATNGILTYYMSRSIIAPIRTLSHATAKISEGDLNWSASDGSSRRDELGELARSFEQMRLSLIEARTKQRQYEQNRQELVASISHDLKTPLTSIRGYVKGIQDGVANNEQKLERYLNIIEQTAERMDRLIDELLLYSKLDLQRQPLHVEPVELVSFFHDCTEELSYRYQLYGEAGEINLQTDRQGRYVALADRDQLKRAVVNLVDNSIKYSDKSYKKIEIHLQDKDSELLVEIKDNGQGIEQQQLPYIFESFYRADPSRSSKAGGSGLGLSIVRKIIEAHGGRVWASSSLHEGTSLYFTLRKEDADENDTDRRG</sequence>
<dbReference type="PANTHER" id="PTHR45528">
    <property type="entry name" value="SENSOR HISTIDINE KINASE CPXA"/>
    <property type="match status" value="1"/>
</dbReference>
<gene>
    <name evidence="18" type="ORF">J40TS1_34830</name>
</gene>
<dbReference type="SUPFAM" id="SSF55874">
    <property type="entry name" value="ATPase domain of HSP90 chaperone/DNA topoisomerase II/histidine kinase"/>
    <property type="match status" value="1"/>
</dbReference>
<evidence type="ECO:0000256" key="10">
    <source>
        <dbReference type="ARBA" id="ARBA00022840"/>
    </source>
</evidence>
<feature type="domain" description="Histidine kinase" evidence="16">
    <location>
        <begin position="146"/>
        <end position="368"/>
    </location>
</feature>
<dbReference type="Proteomes" id="UP000683139">
    <property type="component" value="Unassembled WGS sequence"/>
</dbReference>
<dbReference type="InterPro" id="IPR003661">
    <property type="entry name" value="HisK_dim/P_dom"/>
</dbReference>
<dbReference type="GO" id="GO:0005524">
    <property type="term" value="F:ATP binding"/>
    <property type="evidence" value="ECO:0007669"/>
    <property type="project" value="UniProtKB-KW"/>
</dbReference>